<organism evidence="1 2">
    <name type="scientific">Hyalangium minutum</name>
    <dbReference type="NCBI Taxonomy" id="394096"/>
    <lineage>
        <taxon>Bacteria</taxon>
        <taxon>Pseudomonadati</taxon>
        <taxon>Myxococcota</taxon>
        <taxon>Myxococcia</taxon>
        <taxon>Myxococcales</taxon>
        <taxon>Cystobacterineae</taxon>
        <taxon>Archangiaceae</taxon>
        <taxon>Hyalangium</taxon>
    </lineage>
</organism>
<accession>A0A085WJ38</accession>
<reference evidence="1 2" key="1">
    <citation type="submission" date="2014-04" db="EMBL/GenBank/DDBJ databases">
        <title>Genome assembly of Hyalangium minutum DSM 14724.</title>
        <authorList>
            <person name="Sharma G."/>
            <person name="Subramanian S."/>
        </authorList>
    </citation>
    <scope>NUCLEOTIDE SEQUENCE [LARGE SCALE GENOMIC DNA]</scope>
    <source>
        <strain evidence="1 2">DSM 14724</strain>
    </source>
</reference>
<dbReference type="PATRIC" id="fig|394096.3.peg.4224"/>
<comment type="caution">
    <text evidence="1">The sequence shown here is derived from an EMBL/GenBank/DDBJ whole genome shotgun (WGS) entry which is preliminary data.</text>
</comment>
<evidence type="ECO:0000313" key="1">
    <source>
        <dbReference type="EMBL" id="KFE67701.1"/>
    </source>
</evidence>
<gene>
    <name evidence="1" type="ORF">DB31_8184</name>
</gene>
<sequence length="302" mass="33538">MSTERVEKAWQSKGLQGYSIEAILGTLGHYGITVSEADFRKLVETGYPQDIALEWGKKWKGTGPFKPFHYAAAEELWRRWVPERLSPPDFAVALAELMGALTSLISGKQEAPVQAAFDKMNAIRQRMPLDDKGQPQLAFVERALGGFDEKVAEMFDSMAEVLAKMGQTAHADAFAEFEEFLLPDRRGIATAIVRANKNERDTALADLEAVSVDTSRTPISRILAVDALIHLGAWPQAVSRARPMMLQAEKDGDIHLAIDLCARLEHVYKATGDRAGLQALASDAARLNEMHDRMHPGHRHRR</sequence>
<evidence type="ECO:0000313" key="2">
    <source>
        <dbReference type="Proteomes" id="UP000028725"/>
    </source>
</evidence>
<name>A0A085WJ38_9BACT</name>
<dbReference type="AlphaFoldDB" id="A0A085WJ38"/>
<keyword evidence="2" id="KW-1185">Reference proteome</keyword>
<dbReference type="Proteomes" id="UP000028725">
    <property type="component" value="Unassembled WGS sequence"/>
</dbReference>
<proteinExistence type="predicted"/>
<dbReference type="EMBL" id="JMCB01000007">
    <property type="protein sequence ID" value="KFE67701.1"/>
    <property type="molecule type" value="Genomic_DNA"/>
</dbReference>
<protein>
    <submittedName>
        <fullName evidence="1">Uncharacterized protein</fullName>
    </submittedName>
</protein>